<dbReference type="InParanoid" id="A0A1X7UWB8"/>
<protein>
    <submittedName>
        <fullName evidence="1">Uncharacterized protein</fullName>
    </submittedName>
</protein>
<name>A0A1X7UWB8_AMPQE</name>
<reference evidence="1" key="1">
    <citation type="submission" date="2017-05" db="UniProtKB">
        <authorList>
            <consortium name="EnsemblMetazoa"/>
        </authorList>
    </citation>
    <scope>IDENTIFICATION</scope>
</reference>
<accession>A0A1X7UWB8</accession>
<dbReference type="Gene3D" id="3.40.50.300">
    <property type="entry name" value="P-loop containing nucleotide triphosphate hydrolases"/>
    <property type="match status" value="1"/>
</dbReference>
<proteinExistence type="predicted"/>
<evidence type="ECO:0000313" key="1">
    <source>
        <dbReference type="EnsemblMetazoa" id="Aqu2.1.32068_001"/>
    </source>
</evidence>
<dbReference type="InterPro" id="IPR027417">
    <property type="entry name" value="P-loop_NTPase"/>
</dbReference>
<dbReference type="AlphaFoldDB" id="A0A1X7UWB8"/>
<organism evidence="1">
    <name type="scientific">Amphimedon queenslandica</name>
    <name type="common">Sponge</name>
    <dbReference type="NCBI Taxonomy" id="400682"/>
    <lineage>
        <taxon>Eukaryota</taxon>
        <taxon>Metazoa</taxon>
        <taxon>Porifera</taxon>
        <taxon>Demospongiae</taxon>
        <taxon>Heteroscleromorpha</taxon>
        <taxon>Haplosclerida</taxon>
        <taxon>Niphatidae</taxon>
        <taxon>Amphimedon</taxon>
    </lineage>
</organism>
<dbReference type="EnsemblMetazoa" id="Aqu2.1.32068_001">
    <property type="protein sequence ID" value="Aqu2.1.32068_001"/>
    <property type="gene ID" value="Aqu2.1.32068"/>
</dbReference>
<sequence>MGRRMSRKAYSNKTEFSICFLDNMDIVVRLVRWGLTLEERGGSGSLRIQDLFCCRIFAISEVVFYTFINNKMEQVIEVAAKEIGCDCLKAEQMQVISKFVEGNDVFAILPTRLEDLSIIVIVTPLTALIKDQALIHIGPIILYRLLASTMPFPQPKQTTLTAMPD</sequence>